<dbReference type="PANTHER" id="PTHR36439">
    <property type="entry name" value="BLL4334 PROTEIN"/>
    <property type="match status" value="1"/>
</dbReference>
<dbReference type="PANTHER" id="PTHR36439:SF1">
    <property type="entry name" value="DUF1697 DOMAIN-CONTAINING PROTEIN"/>
    <property type="match status" value="1"/>
</dbReference>
<dbReference type="SUPFAM" id="SSF160379">
    <property type="entry name" value="SP0830-like"/>
    <property type="match status" value="1"/>
</dbReference>
<dbReference type="RefSeq" id="WP_285607877.1">
    <property type="nucleotide sequence ID" value="NZ_BSDC01000001.1"/>
</dbReference>
<protein>
    <recommendedName>
        <fullName evidence="3">DUF1697 domain-containing protein</fullName>
    </recommendedName>
</protein>
<dbReference type="PIRSF" id="PIRSF008502">
    <property type="entry name" value="UCP008502"/>
    <property type="match status" value="1"/>
</dbReference>
<dbReference type="Pfam" id="PF08002">
    <property type="entry name" value="DUF1697"/>
    <property type="match status" value="1"/>
</dbReference>
<dbReference type="EMBL" id="BSDC01000001">
    <property type="protein sequence ID" value="GLH67057.1"/>
    <property type="molecule type" value="Genomic_DNA"/>
</dbReference>
<evidence type="ECO:0000313" key="2">
    <source>
        <dbReference type="Proteomes" id="UP001165044"/>
    </source>
</evidence>
<keyword evidence="2" id="KW-1185">Reference proteome</keyword>
<organism evidence="1 2">
    <name type="scientific">Geothrix edaphica</name>
    <dbReference type="NCBI Taxonomy" id="2927976"/>
    <lineage>
        <taxon>Bacteria</taxon>
        <taxon>Pseudomonadati</taxon>
        <taxon>Acidobacteriota</taxon>
        <taxon>Holophagae</taxon>
        <taxon>Holophagales</taxon>
        <taxon>Holophagaceae</taxon>
        <taxon>Geothrix</taxon>
    </lineage>
</organism>
<name>A0ABQ5PX62_9BACT</name>
<reference evidence="1" key="1">
    <citation type="journal article" date="2023" name="Antonie Van Leeuwenhoek">
        <title>Mesoterricola silvestris gen. nov., sp. nov., Mesoterricola sediminis sp. nov., Geothrix oryzae sp. nov., Geothrix edaphica sp. nov., Geothrix rubra sp. nov., and Geothrix limicola sp. nov., six novel members of Acidobacteriota isolated from soils.</title>
        <authorList>
            <person name="Itoh H."/>
            <person name="Sugisawa Y."/>
            <person name="Mise K."/>
            <person name="Xu Z."/>
            <person name="Kuniyasu M."/>
            <person name="Ushijima N."/>
            <person name="Kawano K."/>
            <person name="Kobayashi E."/>
            <person name="Shiratori Y."/>
            <person name="Masuda Y."/>
            <person name="Senoo K."/>
        </authorList>
    </citation>
    <scope>NUCLEOTIDE SEQUENCE</scope>
    <source>
        <strain evidence="1">Red802</strain>
    </source>
</reference>
<sequence>MSRTFAFLRAINVGGHTVTMERLRELFAGFGLQGVETFIASGNLIFETGRETEAALSRRIEAGLKAALGYEVAVLLRGEAELAALVGGCPFREVEVSAAKALNVAFLAAPLTEAQETKLQTLGTAVDAFRTTGREVWWLCQVKQSESTFSNAVFERALGVRSTIRGFSTLQRLAAKHLKA</sequence>
<evidence type="ECO:0008006" key="3">
    <source>
        <dbReference type="Google" id="ProtNLM"/>
    </source>
</evidence>
<proteinExistence type="predicted"/>
<dbReference type="InterPro" id="IPR012545">
    <property type="entry name" value="DUF1697"/>
</dbReference>
<evidence type="ECO:0000313" key="1">
    <source>
        <dbReference type="EMBL" id="GLH67057.1"/>
    </source>
</evidence>
<accession>A0ABQ5PX62</accession>
<comment type="caution">
    <text evidence="1">The sequence shown here is derived from an EMBL/GenBank/DDBJ whole genome shotgun (WGS) entry which is preliminary data.</text>
</comment>
<gene>
    <name evidence="1" type="ORF">GETHED_14210</name>
</gene>
<dbReference type="Gene3D" id="3.30.70.1280">
    <property type="entry name" value="SP0830-like domains"/>
    <property type="match status" value="1"/>
</dbReference>
<dbReference type="Proteomes" id="UP001165044">
    <property type="component" value="Unassembled WGS sequence"/>
</dbReference>